<dbReference type="CDD" id="cd17321">
    <property type="entry name" value="MFS_MMR_MDR_like"/>
    <property type="match status" value="1"/>
</dbReference>
<feature type="transmembrane region" description="Helical" evidence="7">
    <location>
        <begin position="458"/>
        <end position="476"/>
    </location>
</feature>
<dbReference type="Gene3D" id="1.20.1250.20">
    <property type="entry name" value="MFS general substrate transporter like domains"/>
    <property type="match status" value="1"/>
</dbReference>
<dbReference type="Pfam" id="PF07690">
    <property type="entry name" value="MFS_1"/>
    <property type="match status" value="1"/>
</dbReference>
<name>A0A146G9W6_TERSA</name>
<dbReference type="OrthoDB" id="102502at2"/>
<dbReference type="InterPro" id="IPR011701">
    <property type="entry name" value="MFS"/>
</dbReference>
<dbReference type="InterPro" id="IPR036259">
    <property type="entry name" value="MFS_trans_sf"/>
</dbReference>
<feature type="domain" description="Major facilitator superfamily (MFS) profile" evidence="8">
    <location>
        <begin position="21"/>
        <end position="482"/>
    </location>
</feature>
<evidence type="ECO:0000256" key="1">
    <source>
        <dbReference type="ARBA" id="ARBA00004651"/>
    </source>
</evidence>
<dbReference type="InterPro" id="IPR020846">
    <property type="entry name" value="MFS_dom"/>
</dbReference>
<feature type="transmembrane region" description="Helical" evidence="7">
    <location>
        <begin position="87"/>
        <end position="113"/>
    </location>
</feature>
<feature type="transmembrane region" description="Helical" evidence="7">
    <location>
        <begin position="270"/>
        <end position="294"/>
    </location>
</feature>
<keyword evidence="4 7" id="KW-0812">Transmembrane</keyword>
<evidence type="ECO:0000313" key="10">
    <source>
        <dbReference type="Proteomes" id="UP000076023"/>
    </source>
</evidence>
<dbReference type="PANTHER" id="PTHR42718">
    <property type="entry name" value="MAJOR FACILITATOR SUPERFAMILY MULTIDRUG TRANSPORTER MFSC"/>
    <property type="match status" value="1"/>
</dbReference>
<feature type="transmembrane region" description="Helical" evidence="7">
    <location>
        <begin position="413"/>
        <end position="437"/>
    </location>
</feature>
<keyword evidence="3" id="KW-1003">Cell membrane</keyword>
<feature type="transmembrane region" description="Helical" evidence="7">
    <location>
        <begin position="176"/>
        <end position="194"/>
    </location>
</feature>
<dbReference type="InParanoid" id="A0A146G9W6"/>
<dbReference type="Proteomes" id="UP000076023">
    <property type="component" value="Unassembled WGS sequence"/>
</dbReference>
<evidence type="ECO:0000256" key="7">
    <source>
        <dbReference type="SAM" id="Phobius"/>
    </source>
</evidence>
<keyword evidence="10" id="KW-1185">Reference proteome</keyword>
<sequence>MNIPGRPILKAAHGPNRRWWVLGAVECGNFVVYMDAFIVTLALPAMAAQFGIGLHEVKWVMLSYMIALTASLLVAGRLGDRLGRKTVTILGMGALAAASLACLFAPTLAVLIACRAVQGIGGALVLANVMAEITAVFPKVERRRAMAINASVLAMGQVVGLLLGGALIGAFGWRSIFLVIALISSAGLLLDALILRNQSCSRAGRFDLAGAMLSIPLIGIPFLLVERLASRAAQGFPWELLGAGLGLLVIFLVVELRMASPLLDPRVFRLRAYVCGSFAAAAYFVAAASCYFLVPLYAQAVLGLTPFQAGLLMLPLSVALTTTSQIIGGLSKYISARVVASFGLLCTAGGVLALSFLGPTGGLLLVAGIVALIGAGGGLFHPPNNTSVLAAVPQSMLGSANGFFAMARNFGQALGVSLAAAILGATVAGTGAGKLLAGYHPEHAREAVFAIYTSGQSAAFHLAAMIGLVGAIVSAFRGPPIMAPPPEDLKTPASTAK</sequence>
<keyword evidence="2" id="KW-0813">Transport</keyword>
<keyword evidence="6 7" id="KW-0472">Membrane</keyword>
<feature type="transmembrane region" description="Helical" evidence="7">
    <location>
        <begin position="119"/>
        <end position="138"/>
    </location>
</feature>
<feature type="transmembrane region" description="Helical" evidence="7">
    <location>
        <begin position="20"/>
        <end position="45"/>
    </location>
</feature>
<dbReference type="GO" id="GO:0005886">
    <property type="term" value="C:plasma membrane"/>
    <property type="evidence" value="ECO:0007669"/>
    <property type="project" value="UniProtKB-SubCell"/>
</dbReference>
<accession>A0A146G9W6</accession>
<feature type="transmembrane region" description="Helical" evidence="7">
    <location>
        <begin position="388"/>
        <end position="407"/>
    </location>
</feature>
<dbReference type="STRING" id="690879.TSACC_22870"/>
<dbReference type="RefSeq" id="WP_075080073.1">
    <property type="nucleotide sequence ID" value="NZ_BDCO01000002.1"/>
</dbReference>
<gene>
    <name evidence="9" type="ORF">TSACC_22870</name>
</gene>
<dbReference type="PANTHER" id="PTHR42718:SF46">
    <property type="entry name" value="BLR6921 PROTEIN"/>
    <property type="match status" value="1"/>
</dbReference>
<comment type="caution">
    <text evidence="9">The sequence shown here is derived from an EMBL/GenBank/DDBJ whole genome shotgun (WGS) entry which is preliminary data.</text>
</comment>
<reference evidence="10" key="1">
    <citation type="journal article" date="2017" name="Genome Announc.">
        <title>Draft Genome Sequence of Terrimicrobium sacchariphilum NM-5T, a Facultative Anaerobic Soil Bacterium of the Class Spartobacteria.</title>
        <authorList>
            <person name="Qiu Y.L."/>
            <person name="Tourlousse D.M."/>
            <person name="Matsuura N."/>
            <person name="Ohashi A."/>
            <person name="Sekiguchi Y."/>
        </authorList>
    </citation>
    <scope>NUCLEOTIDE SEQUENCE [LARGE SCALE GENOMIC DNA]</scope>
    <source>
        <strain evidence="10">NM-5</strain>
    </source>
</reference>
<comment type="subcellular location">
    <subcellularLocation>
        <location evidence="1">Cell membrane</location>
        <topology evidence="1">Multi-pass membrane protein</topology>
    </subcellularLocation>
</comment>
<feature type="transmembrane region" description="Helical" evidence="7">
    <location>
        <begin position="206"/>
        <end position="224"/>
    </location>
</feature>
<feature type="transmembrane region" description="Helical" evidence="7">
    <location>
        <begin position="236"/>
        <end position="258"/>
    </location>
</feature>
<feature type="transmembrane region" description="Helical" evidence="7">
    <location>
        <begin position="363"/>
        <end position="381"/>
    </location>
</feature>
<organism evidence="9 10">
    <name type="scientific">Terrimicrobium sacchariphilum</name>
    <dbReference type="NCBI Taxonomy" id="690879"/>
    <lineage>
        <taxon>Bacteria</taxon>
        <taxon>Pseudomonadati</taxon>
        <taxon>Verrucomicrobiota</taxon>
        <taxon>Terrimicrobiia</taxon>
        <taxon>Terrimicrobiales</taxon>
        <taxon>Terrimicrobiaceae</taxon>
        <taxon>Terrimicrobium</taxon>
    </lineage>
</organism>
<dbReference type="Gene3D" id="1.20.1720.10">
    <property type="entry name" value="Multidrug resistance protein D"/>
    <property type="match status" value="1"/>
</dbReference>
<dbReference type="AlphaFoldDB" id="A0A146G9W6"/>
<feature type="transmembrane region" description="Helical" evidence="7">
    <location>
        <begin position="150"/>
        <end position="170"/>
    </location>
</feature>
<evidence type="ECO:0000256" key="3">
    <source>
        <dbReference type="ARBA" id="ARBA00022475"/>
    </source>
</evidence>
<dbReference type="EMBL" id="BDCO01000002">
    <property type="protein sequence ID" value="GAT34445.1"/>
    <property type="molecule type" value="Genomic_DNA"/>
</dbReference>
<evidence type="ECO:0000256" key="5">
    <source>
        <dbReference type="ARBA" id="ARBA00022989"/>
    </source>
</evidence>
<dbReference type="SUPFAM" id="SSF103473">
    <property type="entry name" value="MFS general substrate transporter"/>
    <property type="match status" value="1"/>
</dbReference>
<evidence type="ECO:0000313" key="9">
    <source>
        <dbReference type="EMBL" id="GAT34445.1"/>
    </source>
</evidence>
<keyword evidence="5 7" id="KW-1133">Transmembrane helix</keyword>
<evidence type="ECO:0000259" key="8">
    <source>
        <dbReference type="PROSITE" id="PS50850"/>
    </source>
</evidence>
<evidence type="ECO:0000256" key="4">
    <source>
        <dbReference type="ARBA" id="ARBA00022692"/>
    </source>
</evidence>
<feature type="transmembrane region" description="Helical" evidence="7">
    <location>
        <begin position="57"/>
        <end position="75"/>
    </location>
</feature>
<dbReference type="GO" id="GO:0022857">
    <property type="term" value="F:transmembrane transporter activity"/>
    <property type="evidence" value="ECO:0007669"/>
    <property type="project" value="InterPro"/>
</dbReference>
<proteinExistence type="predicted"/>
<feature type="transmembrane region" description="Helical" evidence="7">
    <location>
        <begin position="300"/>
        <end position="322"/>
    </location>
</feature>
<evidence type="ECO:0000256" key="2">
    <source>
        <dbReference type="ARBA" id="ARBA00022448"/>
    </source>
</evidence>
<evidence type="ECO:0000256" key="6">
    <source>
        <dbReference type="ARBA" id="ARBA00023136"/>
    </source>
</evidence>
<feature type="transmembrane region" description="Helical" evidence="7">
    <location>
        <begin position="334"/>
        <end position="357"/>
    </location>
</feature>
<dbReference type="PROSITE" id="PS50850">
    <property type="entry name" value="MFS"/>
    <property type="match status" value="1"/>
</dbReference>
<protein>
    <submittedName>
        <fullName evidence="9">Drug resistance transporter, EmrB/QacA subfamily</fullName>
    </submittedName>
</protein>